<dbReference type="GO" id="GO:0016618">
    <property type="term" value="F:hydroxypyruvate reductase [NAD(P)H] activity"/>
    <property type="evidence" value="ECO:0007669"/>
    <property type="project" value="TreeGrafter"/>
</dbReference>
<keyword evidence="5" id="KW-1185">Reference proteome</keyword>
<organism evidence="4 5">
    <name type="scientific">Arthrobacter yangruifuii</name>
    <dbReference type="NCBI Taxonomy" id="2606616"/>
    <lineage>
        <taxon>Bacteria</taxon>
        <taxon>Bacillati</taxon>
        <taxon>Actinomycetota</taxon>
        <taxon>Actinomycetes</taxon>
        <taxon>Micrococcales</taxon>
        <taxon>Micrococcaceae</taxon>
        <taxon>Arthrobacter</taxon>
    </lineage>
</organism>
<dbReference type="InterPro" id="IPR050223">
    <property type="entry name" value="D-isomer_2-hydroxyacid_DH"/>
</dbReference>
<evidence type="ECO:0000313" key="5">
    <source>
        <dbReference type="Proteomes" id="UP000326852"/>
    </source>
</evidence>
<dbReference type="RefSeq" id="WP_152273362.1">
    <property type="nucleotide sequence ID" value="NZ_VTFX01000007.1"/>
</dbReference>
<proteinExistence type="predicted"/>
<dbReference type="PANTHER" id="PTHR10996">
    <property type="entry name" value="2-HYDROXYACID DEHYDROGENASE-RELATED"/>
    <property type="match status" value="1"/>
</dbReference>
<evidence type="ECO:0000259" key="3">
    <source>
        <dbReference type="Pfam" id="PF02826"/>
    </source>
</evidence>
<dbReference type="PROSITE" id="PS00671">
    <property type="entry name" value="D_2_HYDROXYACID_DH_3"/>
    <property type="match status" value="1"/>
</dbReference>
<evidence type="ECO:0000313" key="4">
    <source>
        <dbReference type="EMBL" id="KAD3436293.1"/>
    </source>
</evidence>
<dbReference type="SUPFAM" id="SSF52283">
    <property type="entry name" value="Formate/glycerate dehydrogenase catalytic domain-like"/>
    <property type="match status" value="1"/>
</dbReference>
<dbReference type="GO" id="GO:0030267">
    <property type="term" value="F:glyoxylate reductase (NADPH) activity"/>
    <property type="evidence" value="ECO:0007669"/>
    <property type="project" value="TreeGrafter"/>
</dbReference>
<name>A0A5N6MDX3_9MICC</name>
<dbReference type="InterPro" id="IPR029753">
    <property type="entry name" value="D-isomer_DH_CS"/>
</dbReference>
<gene>
    <name evidence="4" type="ORF">GD627_15915</name>
</gene>
<dbReference type="Gene3D" id="3.40.50.720">
    <property type="entry name" value="NAD(P)-binding Rossmann-like Domain"/>
    <property type="match status" value="2"/>
</dbReference>
<dbReference type="GO" id="GO:0005829">
    <property type="term" value="C:cytosol"/>
    <property type="evidence" value="ECO:0007669"/>
    <property type="project" value="TreeGrafter"/>
</dbReference>
<dbReference type="InterPro" id="IPR006140">
    <property type="entry name" value="D-isomer_DH_NAD-bd"/>
</dbReference>
<accession>A0A5N6MDX3</accession>
<reference evidence="4 5" key="1">
    <citation type="submission" date="2019-08" db="EMBL/GenBank/DDBJ databases">
        <title>Arthrobacter sp. nov., isolated from plateau pika and Tibetan wild ass.</title>
        <authorList>
            <person name="Ge Y."/>
        </authorList>
    </citation>
    <scope>NUCLEOTIDE SEQUENCE [LARGE SCALE GENOMIC DNA]</scope>
    <source>
        <strain evidence="4 5">785</strain>
    </source>
</reference>
<protein>
    <submittedName>
        <fullName evidence="4">Hydroxyacid dehydrogenase</fullName>
    </submittedName>
</protein>
<dbReference type="SUPFAM" id="SSF51735">
    <property type="entry name" value="NAD(P)-binding Rossmann-fold domains"/>
    <property type="match status" value="1"/>
</dbReference>
<evidence type="ECO:0000256" key="2">
    <source>
        <dbReference type="ARBA" id="ARBA00023027"/>
    </source>
</evidence>
<dbReference type="InterPro" id="IPR036291">
    <property type="entry name" value="NAD(P)-bd_dom_sf"/>
</dbReference>
<dbReference type="Pfam" id="PF02826">
    <property type="entry name" value="2-Hacid_dh_C"/>
    <property type="match status" value="1"/>
</dbReference>
<dbReference type="PANTHER" id="PTHR10996:SF178">
    <property type="entry name" value="2-HYDROXYACID DEHYDROGENASE YGL185C-RELATED"/>
    <property type="match status" value="1"/>
</dbReference>
<dbReference type="GO" id="GO:0051287">
    <property type="term" value="F:NAD binding"/>
    <property type="evidence" value="ECO:0007669"/>
    <property type="project" value="InterPro"/>
</dbReference>
<keyword evidence="1" id="KW-0560">Oxidoreductase</keyword>
<feature type="domain" description="D-isomer specific 2-hydroxyacid dehydrogenase NAD-binding" evidence="3">
    <location>
        <begin position="113"/>
        <end position="284"/>
    </location>
</feature>
<sequence length="322" mass="33774">MADIESRKVPVHTLTVPTPELLEALQPLPEGMNAVLWDLAGEPVGAAYEAIDAVVLPYANGADHADALARVPNLVLLQAQSTGYDGLPELVGRQTAIATAAGVHAAATAEMALTLILAAQRGIDQALSAQHEGRWEAVRYPGLADRRVLLVGVGGIGREIAARLRPFDVELTRVGSTARTDDDGAVHGTGELAGLAAGAEILVVITPLNEQTRHLIDARVLSALPDGALVVNVARGAVVDSEALTREVVSGRLRAALDVFDPEPLPAEHPLRQAPGAIITPHWGGNTAAFEPRIKALLREQVLRLAAGKEPLNLVRSGQWGG</sequence>
<keyword evidence="2" id="KW-0520">NAD</keyword>
<dbReference type="Proteomes" id="UP000326852">
    <property type="component" value="Unassembled WGS sequence"/>
</dbReference>
<dbReference type="AlphaFoldDB" id="A0A5N6MDX3"/>
<dbReference type="EMBL" id="VTFX01000007">
    <property type="protein sequence ID" value="KAD3436293.1"/>
    <property type="molecule type" value="Genomic_DNA"/>
</dbReference>
<dbReference type="CDD" id="cd12166">
    <property type="entry name" value="2-Hacid_dh_7"/>
    <property type="match status" value="1"/>
</dbReference>
<evidence type="ECO:0000256" key="1">
    <source>
        <dbReference type="ARBA" id="ARBA00023002"/>
    </source>
</evidence>
<comment type="caution">
    <text evidence="4">The sequence shown here is derived from an EMBL/GenBank/DDBJ whole genome shotgun (WGS) entry which is preliminary data.</text>
</comment>